<proteinExistence type="predicted"/>
<name>A0ABV8K5P9_9BACL</name>
<organism evidence="1 2">
    <name type="scientific">Paenibacillus xanthanilyticus</name>
    <dbReference type="NCBI Taxonomy" id="1783531"/>
    <lineage>
        <taxon>Bacteria</taxon>
        <taxon>Bacillati</taxon>
        <taxon>Bacillota</taxon>
        <taxon>Bacilli</taxon>
        <taxon>Bacillales</taxon>
        <taxon>Paenibacillaceae</taxon>
        <taxon>Paenibacillus</taxon>
    </lineage>
</organism>
<protein>
    <submittedName>
        <fullName evidence="1">CehA/McbA family metallohydrolase</fullName>
    </submittedName>
</protein>
<accession>A0ABV8K5P9</accession>
<dbReference type="Proteomes" id="UP001595715">
    <property type="component" value="Unassembled WGS sequence"/>
</dbReference>
<dbReference type="RefSeq" id="WP_377719943.1">
    <property type="nucleotide sequence ID" value="NZ_JBHSAM010000028.1"/>
</dbReference>
<comment type="caution">
    <text evidence="1">The sequence shown here is derived from an EMBL/GenBank/DDBJ whole genome shotgun (WGS) entry which is preliminary data.</text>
</comment>
<evidence type="ECO:0000313" key="2">
    <source>
        <dbReference type="Proteomes" id="UP001595715"/>
    </source>
</evidence>
<keyword evidence="2" id="KW-1185">Reference proteome</keyword>
<gene>
    <name evidence="1" type="ORF">ACFOZ8_16910</name>
</gene>
<dbReference type="Gene3D" id="3.20.20.140">
    <property type="entry name" value="Metal-dependent hydrolases"/>
    <property type="match status" value="1"/>
</dbReference>
<sequence length="561" mass="63123">MRIKVRVCSANNEPIACKILLYPVQPFGGEAAETGEKTTIYCDGVTEFERAAGDYAIEAYKGKLYTPVKARVVLAHEDVELEIILRAIVDTKQLGLYAFDAHSHVSRSLSSQAGNLADAAAVMKGEGFHFFFAGSPYDQHTHREDLDERCEEGTSYRERFSRTIASVSDDDFVLDIGNEIVKCRYGHMFMMNYEQKPPFSRYYDRAWDPWLFTKIGEEPAYEIAYPYEALGRERGPNSVAVAAHPTSWWWHKEQFITNIAATLGFEILAGSIDAMVVMGYDRDHVHYQALWYEVLNNGYFMPGVAEMDHTFDTHQTKHLAFKTYAHADEFTIDALCAAVKAGRVLASTGPIVLLRVNDQLSGAVLSYAAGETFRIRVEAFRCCDAPLQRLQLIVNGKVWKEYSLNDDRVVLDDTLTVSCDSYIIAKCYDAAGNVAIANPVYVRNQPFANHGFQSALTVQVTKDGQPADGRFWIGKNTAKSSFSGTLDCRIHPAEDVNIEVDGEIKQVKLFELDDLQAIFRHLYFGAFNRDRRYEAGEVPAGTFELARIRARLSQVELQVCF</sequence>
<evidence type="ECO:0000313" key="1">
    <source>
        <dbReference type="EMBL" id="MFC4101324.1"/>
    </source>
</evidence>
<dbReference type="EMBL" id="JBHSAM010000028">
    <property type="protein sequence ID" value="MFC4101324.1"/>
    <property type="molecule type" value="Genomic_DNA"/>
</dbReference>
<reference evidence="2" key="1">
    <citation type="journal article" date="2019" name="Int. J. Syst. Evol. Microbiol.">
        <title>The Global Catalogue of Microorganisms (GCM) 10K type strain sequencing project: providing services to taxonomists for standard genome sequencing and annotation.</title>
        <authorList>
            <consortium name="The Broad Institute Genomics Platform"/>
            <consortium name="The Broad Institute Genome Sequencing Center for Infectious Disease"/>
            <person name="Wu L."/>
            <person name="Ma J."/>
        </authorList>
    </citation>
    <scope>NUCLEOTIDE SEQUENCE [LARGE SCALE GENOMIC DNA]</scope>
    <source>
        <strain evidence="2">IBRC-M 10987</strain>
    </source>
</reference>
<dbReference type="NCBIfam" id="NF038032">
    <property type="entry name" value="CehA_McbA_metalo"/>
    <property type="match status" value="1"/>
</dbReference>